<evidence type="ECO:0000256" key="1">
    <source>
        <dbReference type="ARBA" id="ARBA00007637"/>
    </source>
</evidence>
<dbReference type="Pfam" id="PF01370">
    <property type="entry name" value="Epimerase"/>
    <property type="match status" value="1"/>
</dbReference>
<feature type="non-terminal residue" evidence="3">
    <location>
        <position position="1"/>
    </location>
</feature>
<dbReference type="PANTHER" id="PTHR43000">
    <property type="entry name" value="DTDP-D-GLUCOSE 4,6-DEHYDRATASE-RELATED"/>
    <property type="match status" value="1"/>
</dbReference>
<evidence type="ECO:0000259" key="2">
    <source>
        <dbReference type="Pfam" id="PF01370"/>
    </source>
</evidence>
<dbReference type="Gene3D" id="3.40.50.720">
    <property type="entry name" value="NAD(P)-binding Rossmann-like Domain"/>
    <property type="match status" value="1"/>
</dbReference>
<feature type="domain" description="NAD-dependent epimerase/dehydratase" evidence="2">
    <location>
        <begin position="9"/>
        <end position="202"/>
    </location>
</feature>
<gene>
    <name evidence="3" type="ORF">S01H4_39153</name>
</gene>
<comment type="similarity">
    <text evidence="1">Belongs to the NAD(P)-dependent epimerase/dehydratase family.</text>
</comment>
<evidence type="ECO:0000313" key="3">
    <source>
        <dbReference type="EMBL" id="GAG97090.1"/>
    </source>
</evidence>
<dbReference type="InterPro" id="IPR001509">
    <property type="entry name" value="Epimerase_deHydtase"/>
</dbReference>
<dbReference type="InterPro" id="IPR036291">
    <property type="entry name" value="NAD(P)-bd_dom_sf"/>
</dbReference>
<protein>
    <recommendedName>
        <fullName evidence="2">NAD-dependent epimerase/dehydratase domain-containing protein</fullName>
    </recommendedName>
</protein>
<sequence>TNFDIKEPKDKSVDFVKADMLKIDDCRKVFKGAEVIVHLAAVPNPYNDPPEKIMNANIMGTTNVYVAASELGIKNVIHASTDSTYGFWYRKQDFLPYYLPLDEDHPLNTQDSYGLSKKIDEEIAANFARSHNMQTISVRIPFVVIHGTIMPLMVHYNIPSYKAVVENPELLKDGFWVYCDVRDIAQAFRLMVEAKGLKKHEVFCVCAEDNITKINSVELVRKYWSERILFRKEVKGRAPLMDCGKAKAMLGYRPRYSWRDIVEGQ</sequence>
<accession>X1BQ18</accession>
<proteinExistence type="inferred from homology"/>
<dbReference type="AlphaFoldDB" id="X1BQ18"/>
<dbReference type="SUPFAM" id="SSF51735">
    <property type="entry name" value="NAD(P)-binding Rossmann-fold domains"/>
    <property type="match status" value="1"/>
</dbReference>
<dbReference type="EMBL" id="BART01021177">
    <property type="protein sequence ID" value="GAG97090.1"/>
    <property type="molecule type" value="Genomic_DNA"/>
</dbReference>
<name>X1BQ18_9ZZZZ</name>
<reference evidence="3" key="1">
    <citation type="journal article" date="2014" name="Front. Microbiol.">
        <title>High frequency of phylogenetically diverse reductive dehalogenase-homologous genes in deep subseafloor sedimentary metagenomes.</title>
        <authorList>
            <person name="Kawai M."/>
            <person name="Futagami T."/>
            <person name="Toyoda A."/>
            <person name="Takaki Y."/>
            <person name="Nishi S."/>
            <person name="Hori S."/>
            <person name="Arai W."/>
            <person name="Tsubouchi T."/>
            <person name="Morono Y."/>
            <person name="Uchiyama I."/>
            <person name="Ito T."/>
            <person name="Fujiyama A."/>
            <person name="Inagaki F."/>
            <person name="Takami H."/>
        </authorList>
    </citation>
    <scope>NUCLEOTIDE SEQUENCE</scope>
    <source>
        <strain evidence="3">Expedition CK06-06</strain>
    </source>
</reference>
<organism evidence="3">
    <name type="scientific">marine sediment metagenome</name>
    <dbReference type="NCBI Taxonomy" id="412755"/>
    <lineage>
        <taxon>unclassified sequences</taxon>
        <taxon>metagenomes</taxon>
        <taxon>ecological metagenomes</taxon>
    </lineage>
</organism>
<comment type="caution">
    <text evidence="3">The sequence shown here is derived from an EMBL/GenBank/DDBJ whole genome shotgun (WGS) entry which is preliminary data.</text>
</comment>